<organism evidence="2 3">
    <name type="scientific">Gadus morhua</name>
    <name type="common">Atlantic cod</name>
    <dbReference type="NCBI Taxonomy" id="8049"/>
    <lineage>
        <taxon>Eukaryota</taxon>
        <taxon>Metazoa</taxon>
        <taxon>Chordata</taxon>
        <taxon>Craniata</taxon>
        <taxon>Vertebrata</taxon>
        <taxon>Euteleostomi</taxon>
        <taxon>Actinopterygii</taxon>
        <taxon>Neopterygii</taxon>
        <taxon>Teleostei</taxon>
        <taxon>Neoteleostei</taxon>
        <taxon>Acanthomorphata</taxon>
        <taxon>Zeiogadaria</taxon>
        <taxon>Gadariae</taxon>
        <taxon>Gadiformes</taxon>
        <taxon>Gadoidei</taxon>
        <taxon>Gadidae</taxon>
        <taxon>Gadus</taxon>
    </lineage>
</organism>
<dbReference type="GeneID" id="115547314"/>
<proteinExistence type="predicted"/>
<evidence type="ECO:0000313" key="3">
    <source>
        <dbReference type="Proteomes" id="UP000694546"/>
    </source>
</evidence>
<accession>A0A8C5A2X6</accession>
<feature type="compositionally biased region" description="Low complexity" evidence="1">
    <location>
        <begin position="131"/>
        <end position="145"/>
    </location>
</feature>
<name>A0A8C5A2X6_GADMO</name>
<reference evidence="2" key="1">
    <citation type="submission" date="2025-08" db="UniProtKB">
        <authorList>
            <consortium name="Ensembl"/>
        </authorList>
    </citation>
    <scope>IDENTIFICATION</scope>
</reference>
<evidence type="ECO:0000256" key="1">
    <source>
        <dbReference type="SAM" id="MobiDB-lite"/>
    </source>
</evidence>
<dbReference type="OrthoDB" id="9898669at2759"/>
<sequence length="301" mass="33134">MTSSMMTGYGKAMVGVWRAHTALEESDEAEGSPEAPSRFRKLRSSSSLNSLRMTLKKRLPLRSVQTNSLPENPTWEPVQEPTKPGTMGKLARGARQSVGGVYQRLQRSREARQEECLVSTPGRVGEHEEGTPSTSRTPQRTPGRPVTLVATPTPRRTPRACATPGRTPASRRRSAKKGTPKAGDEARGVRPRGGRRQLVRMAALKSPFASPNTQNQRRKFDQDLESVSSGLKRLKHLSRAFDSFIGRDDRTNGLERVGGAVIRKLDPNGKLSRSNLTRRATKLSHTLGELAHTTASNIRKT</sequence>
<feature type="compositionally biased region" description="Basic residues" evidence="1">
    <location>
        <begin position="169"/>
        <end position="179"/>
    </location>
</feature>
<feature type="region of interest" description="Disordered" evidence="1">
    <location>
        <begin position="24"/>
        <end position="195"/>
    </location>
</feature>
<feature type="compositionally biased region" description="Low complexity" evidence="1">
    <location>
        <begin position="44"/>
        <end position="53"/>
    </location>
</feature>
<dbReference type="InterPro" id="IPR009932">
    <property type="entry name" value="RCS1"/>
</dbReference>
<evidence type="ECO:0000313" key="2">
    <source>
        <dbReference type="Ensembl" id="ENSGMOP00000025409.1"/>
    </source>
</evidence>
<dbReference type="PANTHER" id="PTHR35819">
    <property type="entry name" value="PICALM INTERACTING MITOTIC REGULATOR PIMREG"/>
    <property type="match status" value="1"/>
</dbReference>
<dbReference type="Pfam" id="PF07326">
    <property type="entry name" value="RCS1"/>
    <property type="match status" value="1"/>
</dbReference>
<dbReference type="Ensembl" id="ENSGMOT00000075262.1">
    <property type="protein sequence ID" value="ENSGMOP00000025409.1"/>
    <property type="gene ID" value="ENSGMOG00000030362.1"/>
</dbReference>
<dbReference type="RefSeq" id="XP_030217313.1">
    <property type="nucleotide sequence ID" value="XM_030361453.1"/>
</dbReference>
<protein>
    <submittedName>
        <fullName evidence="2">Uncharacterized LOC115547314</fullName>
    </submittedName>
</protein>
<dbReference type="AlphaFoldDB" id="A0A8C5A2X6"/>
<reference evidence="2" key="2">
    <citation type="submission" date="2025-09" db="UniProtKB">
        <authorList>
            <consortium name="Ensembl"/>
        </authorList>
    </citation>
    <scope>IDENTIFICATION</scope>
</reference>
<dbReference type="Proteomes" id="UP000694546">
    <property type="component" value="Chromosome 7"/>
</dbReference>
<dbReference type="PANTHER" id="PTHR35819:SF1">
    <property type="entry name" value="PROTEIN PIMREG"/>
    <property type="match status" value="1"/>
</dbReference>
<dbReference type="OMA" id="SNYYYLM"/>
<gene>
    <name evidence="2" type="primary">LOC115547314</name>
</gene>
<dbReference type="GeneTree" id="ENSGT00390000008128"/>
<keyword evidence="3" id="KW-1185">Reference proteome</keyword>